<dbReference type="Proteomes" id="UP000885986">
    <property type="component" value="Unassembled WGS sequence"/>
</dbReference>
<evidence type="ECO:0000313" key="1">
    <source>
        <dbReference type="EMBL" id="HET98222.1"/>
    </source>
</evidence>
<comment type="caution">
    <text evidence="1">The sequence shown here is derived from an EMBL/GenBank/DDBJ whole genome shotgun (WGS) entry which is preliminary data.</text>
</comment>
<protein>
    <submittedName>
        <fullName evidence="1">ACP dehydratase</fullName>
    </submittedName>
</protein>
<organism evidence="1">
    <name type="scientific">Desulfurivibrio alkaliphilus</name>
    <dbReference type="NCBI Taxonomy" id="427923"/>
    <lineage>
        <taxon>Bacteria</taxon>
        <taxon>Pseudomonadati</taxon>
        <taxon>Thermodesulfobacteriota</taxon>
        <taxon>Desulfobulbia</taxon>
        <taxon>Desulfobulbales</taxon>
        <taxon>Desulfobulbaceae</taxon>
        <taxon>Desulfurivibrio</taxon>
    </lineage>
</organism>
<dbReference type="InterPro" id="IPR016776">
    <property type="entry name" value="ApeP-like_dehydratase"/>
</dbReference>
<dbReference type="AlphaFoldDB" id="A0A7C2TM85"/>
<dbReference type="EMBL" id="DSDS01000137">
    <property type="protein sequence ID" value="HET98222.1"/>
    <property type="molecule type" value="Genomic_DNA"/>
</dbReference>
<dbReference type="Pfam" id="PF22817">
    <property type="entry name" value="ApeP-like"/>
    <property type="match status" value="1"/>
</dbReference>
<sequence length="147" mass="15918">MNSIQLPHPVTEFMPHRPPMLLVATLLERGREAVVEATVPAKGIWLDENSRVLPEYYIELVAQAMAAVNGYDARQAGKEPEGGMLVGVDQFSLRALPDPGRTVWIDVAKTFEFGAVKIVNGSVRDAGGKLAEVKLKIWSGDLPGGNP</sequence>
<proteinExistence type="predicted"/>
<dbReference type="SUPFAM" id="SSF54637">
    <property type="entry name" value="Thioesterase/thiol ester dehydrase-isomerase"/>
    <property type="match status" value="1"/>
</dbReference>
<reference evidence="1" key="1">
    <citation type="journal article" date="2020" name="mSystems">
        <title>Genome- and Community-Level Interaction Insights into Carbon Utilization and Element Cycling Functions of Hydrothermarchaeota in Hydrothermal Sediment.</title>
        <authorList>
            <person name="Zhou Z."/>
            <person name="Liu Y."/>
            <person name="Xu W."/>
            <person name="Pan J."/>
            <person name="Luo Z.H."/>
            <person name="Li M."/>
        </authorList>
    </citation>
    <scope>NUCLEOTIDE SEQUENCE [LARGE SCALE GENOMIC DNA]</scope>
    <source>
        <strain evidence="1">SpSt-1224</strain>
    </source>
</reference>
<name>A0A7C2TM85_9BACT</name>
<gene>
    <name evidence="1" type="ORF">ENN98_05955</name>
</gene>
<dbReference type="InterPro" id="IPR029069">
    <property type="entry name" value="HotDog_dom_sf"/>
</dbReference>
<accession>A0A7C2TM85</accession>
<dbReference type="Gene3D" id="3.10.129.10">
    <property type="entry name" value="Hotdog Thioesterase"/>
    <property type="match status" value="1"/>
</dbReference>